<reference evidence="1 3" key="2">
    <citation type="journal article" date="2018" name="Plant J.">
        <title>The Physcomitrella patens chromosome-scale assembly reveals moss genome structure and evolution.</title>
        <authorList>
            <person name="Lang D."/>
            <person name="Ullrich K.K."/>
            <person name="Murat F."/>
            <person name="Fuchs J."/>
            <person name="Jenkins J."/>
            <person name="Haas F.B."/>
            <person name="Piednoel M."/>
            <person name="Gundlach H."/>
            <person name="Van Bel M."/>
            <person name="Meyberg R."/>
            <person name="Vives C."/>
            <person name="Morata J."/>
            <person name="Symeonidi A."/>
            <person name="Hiss M."/>
            <person name="Muchero W."/>
            <person name="Kamisugi Y."/>
            <person name="Saleh O."/>
            <person name="Blanc G."/>
            <person name="Decker E.L."/>
            <person name="van Gessel N."/>
            <person name="Grimwood J."/>
            <person name="Hayes R.D."/>
            <person name="Graham S.W."/>
            <person name="Gunter L.E."/>
            <person name="McDaniel S.F."/>
            <person name="Hoernstein S.N.W."/>
            <person name="Larsson A."/>
            <person name="Li F.W."/>
            <person name="Perroud P.F."/>
            <person name="Phillips J."/>
            <person name="Ranjan P."/>
            <person name="Rokshar D.S."/>
            <person name="Rothfels C.J."/>
            <person name="Schneider L."/>
            <person name="Shu S."/>
            <person name="Stevenson D.W."/>
            <person name="Thummler F."/>
            <person name="Tillich M."/>
            <person name="Villarreal Aguilar J.C."/>
            <person name="Widiez T."/>
            <person name="Wong G.K."/>
            <person name="Wymore A."/>
            <person name="Zhang Y."/>
            <person name="Zimmer A.D."/>
            <person name="Quatrano R.S."/>
            <person name="Mayer K.F.X."/>
            <person name="Goodstein D."/>
            <person name="Casacuberta J.M."/>
            <person name="Vandepoele K."/>
            <person name="Reski R."/>
            <person name="Cuming A.C."/>
            <person name="Tuskan G.A."/>
            <person name="Maumus F."/>
            <person name="Salse J."/>
            <person name="Schmutz J."/>
            <person name="Rensing S.A."/>
        </authorList>
    </citation>
    <scope>NUCLEOTIDE SEQUENCE [LARGE SCALE GENOMIC DNA]</scope>
    <source>
        <strain evidence="2 3">cv. Gransden 2004</strain>
    </source>
</reference>
<dbReference type="Gramene" id="Pp3c13_8230V3.1">
    <property type="protein sequence ID" value="PAC:32930474.CDS.1"/>
    <property type="gene ID" value="Pp3c13_8230"/>
</dbReference>
<dbReference type="Proteomes" id="UP000006727">
    <property type="component" value="Chromosome 13"/>
</dbReference>
<sequence>MRCRWRKQNLTLRGSETHSGTTQFISRASQIQQKDTPTHSEICNTFGAKEVDSFV</sequence>
<name>A0A2K1JL83_PHYPA</name>
<evidence type="ECO:0000313" key="3">
    <source>
        <dbReference type="Proteomes" id="UP000006727"/>
    </source>
</evidence>
<protein>
    <submittedName>
        <fullName evidence="1 2">Uncharacterized protein</fullName>
    </submittedName>
</protein>
<organism evidence="1">
    <name type="scientific">Physcomitrium patens</name>
    <name type="common">Spreading-leaved earth moss</name>
    <name type="synonym">Physcomitrella patens</name>
    <dbReference type="NCBI Taxonomy" id="3218"/>
    <lineage>
        <taxon>Eukaryota</taxon>
        <taxon>Viridiplantae</taxon>
        <taxon>Streptophyta</taxon>
        <taxon>Embryophyta</taxon>
        <taxon>Bryophyta</taxon>
        <taxon>Bryophytina</taxon>
        <taxon>Bryopsida</taxon>
        <taxon>Funariidae</taxon>
        <taxon>Funariales</taxon>
        <taxon>Funariaceae</taxon>
        <taxon>Physcomitrium</taxon>
    </lineage>
</organism>
<gene>
    <name evidence="1" type="ORF">PHYPA_017116</name>
</gene>
<reference evidence="2" key="3">
    <citation type="submission" date="2020-12" db="UniProtKB">
        <authorList>
            <consortium name="EnsemblPlants"/>
        </authorList>
    </citation>
    <scope>IDENTIFICATION</scope>
</reference>
<reference evidence="1 3" key="1">
    <citation type="journal article" date="2008" name="Science">
        <title>The Physcomitrella genome reveals evolutionary insights into the conquest of land by plants.</title>
        <authorList>
            <person name="Rensing S."/>
            <person name="Lang D."/>
            <person name="Zimmer A."/>
            <person name="Terry A."/>
            <person name="Salamov A."/>
            <person name="Shapiro H."/>
            <person name="Nishiyama T."/>
            <person name="Perroud P.-F."/>
            <person name="Lindquist E."/>
            <person name="Kamisugi Y."/>
            <person name="Tanahashi T."/>
            <person name="Sakakibara K."/>
            <person name="Fujita T."/>
            <person name="Oishi K."/>
            <person name="Shin-I T."/>
            <person name="Kuroki Y."/>
            <person name="Toyoda A."/>
            <person name="Suzuki Y."/>
            <person name="Hashimoto A."/>
            <person name="Yamaguchi K."/>
            <person name="Sugano A."/>
            <person name="Kohara Y."/>
            <person name="Fujiyama A."/>
            <person name="Anterola A."/>
            <person name="Aoki S."/>
            <person name="Ashton N."/>
            <person name="Barbazuk W.B."/>
            <person name="Barker E."/>
            <person name="Bennetzen J."/>
            <person name="Bezanilla M."/>
            <person name="Blankenship R."/>
            <person name="Cho S.H."/>
            <person name="Dutcher S."/>
            <person name="Estelle M."/>
            <person name="Fawcett J.A."/>
            <person name="Gundlach H."/>
            <person name="Hanada K."/>
            <person name="Heyl A."/>
            <person name="Hicks K.A."/>
            <person name="Hugh J."/>
            <person name="Lohr M."/>
            <person name="Mayer K."/>
            <person name="Melkozernov A."/>
            <person name="Murata T."/>
            <person name="Nelson D."/>
            <person name="Pils B."/>
            <person name="Prigge M."/>
            <person name="Reiss B."/>
            <person name="Renner T."/>
            <person name="Rombauts S."/>
            <person name="Rushton P."/>
            <person name="Sanderfoot A."/>
            <person name="Schween G."/>
            <person name="Shiu S.-H."/>
            <person name="Stueber K."/>
            <person name="Theodoulou F.L."/>
            <person name="Tu H."/>
            <person name="Van de Peer Y."/>
            <person name="Verrier P.J."/>
            <person name="Waters E."/>
            <person name="Wood A."/>
            <person name="Yang L."/>
            <person name="Cove D."/>
            <person name="Cuming A."/>
            <person name="Hasebe M."/>
            <person name="Lucas S."/>
            <person name="Mishler D.B."/>
            <person name="Reski R."/>
            <person name="Grigoriev I."/>
            <person name="Quatrano R.S."/>
            <person name="Boore J.L."/>
        </authorList>
    </citation>
    <scope>NUCLEOTIDE SEQUENCE [LARGE SCALE GENOMIC DNA]</scope>
    <source>
        <strain evidence="2 3">cv. Gransden 2004</strain>
    </source>
</reference>
<dbReference type="EMBL" id="ABEU02000013">
    <property type="protein sequence ID" value="PNR42287.1"/>
    <property type="molecule type" value="Genomic_DNA"/>
</dbReference>
<evidence type="ECO:0000313" key="2">
    <source>
        <dbReference type="EnsemblPlants" id="PAC:32930474.CDS.1"/>
    </source>
</evidence>
<keyword evidence="3" id="KW-1185">Reference proteome</keyword>
<accession>A0A2K1JL83</accession>
<proteinExistence type="predicted"/>
<dbReference type="EnsemblPlants" id="Pp3c13_8230V3.1">
    <property type="protein sequence ID" value="PAC:32930474.CDS.1"/>
    <property type="gene ID" value="Pp3c13_8230"/>
</dbReference>
<dbReference type="InParanoid" id="A0A2K1JL83"/>
<evidence type="ECO:0000313" key="1">
    <source>
        <dbReference type="EMBL" id="PNR42287.1"/>
    </source>
</evidence>
<dbReference type="AlphaFoldDB" id="A0A2K1JL83"/>